<evidence type="ECO:0000313" key="3">
    <source>
        <dbReference type="Proteomes" id="UP001601058"/>
    </source>
</evidence>
<name>A0ABW6K2T3_9BACI</name>
<dbReference type="RefSeq" id="WP_389222931.1">
    <property type="nucleotide sequence ID" value="NZ_JBIACJ010000015.1"/>
</dbReference>
<dbReference type="Pfam" id="PF01370">
    <property type="entry name" value="Epimerase"/>
    <property type="match status" value="1"/>
</dbReference>
<dbReference type="PANTHER" id="PTHR43245:SF13">
    <property type="entry name" value="UDP-D-APIOSE_UDP-D-XYLOSE SYNTHASE 2"/>
    <property type="match status" value="1"/>
</dbReference>
<dbReference type="Proteomes" id="UP001601058">
    <property type="component" value="Unassembled WGS sequence"/>
</dbReference>
<feature type="domain" description="NAD-dependent epimerase/dehydratase" evidence="1">
    <location>
        <begin position="4"/>
        <end position="222"/>
    </location>
</feature>
<dbReference type="InterPro" id="IPR050177">
    <property type="entry name" value="Lipid_A_modif_metabolic_enz"/>
</dbReference>
<dbReference type="InterPro" id="IPR001509">
    <property type="entry name" value="Epimerase_deHydtase"/>
</dbReference>
<gene>
    <name evidence="2" type="ORF">ACFYKT_19515</name>
</gene>
<comment type="caution">
    <text evidence="2">The sequence shown here is derived from an EMBL/GenBank/DDBJ whole genome shotgun (WGS) entry which is preliminary data.</text>
</comment>
<reference evidence="2 3" key="1">
    <citation type="submission" date="2024-08" db="EMBL/GenBank/DDBJ databases">
        <title>Two novel Cytobacillus novel species.</title>
        <authorList>
            <person name="Liu G."/>
        </authorList>
    </citation>
    <scope>NUCLEOTIDE SEQUENCE [LARGE SCALE GENOMIC DNA]</scope>
    <source>
        <strain evidence="2 3">FJAT-53684</strain>
    </source>
</reference>
<dbReference type="PANTHER" id="PTHR43245">
    <property type="entry name" value="BIFUNCTIONAL POLYMYXIN RESISTANCE PROTEIN ARNA"/>
    <property type="match status" value="1"/>
</dbReference>
<dbReference type="SUPFAM" id="SSF51735">
    <property type="entry name" value="NAD(P)-binding Rossmann-fold domains"/>
    <property type="match status" value="1"/>
</dbReference>
<dbReference type="EMBL" id="JBIACJ010000015">
    <property type="protein sequence ID" value="MFE8698489.1"/>
    <property type="molecule type" value="Genomic_DNA"/>
</dbReference>
<protein>
    <submittedName>
        <fullName evidence="2">NAD-dependent epimerase/dehydratase family protein</fullName>
    </submittedName>
</protein>
<dbReference type="Gene3D" id="3.40.50.720">
    <property type="entry name" value="NAD(P)-binding Rossmann-like Domain"/>
    <property type="match status" value="1"/>
</dbReference>
<accession>A0ABW6K2T3</accession>
<sequence length="340" mass="38535">MKLLILGGTRFLGRYLVESALEQGHEVTLFNRGKGNPHLFPDVETLIGNRNGQLSALEGKKWDAVIDTCGFVPRIVKESAERLADAVEHYTFISSGSVYSDLTKIGINENHSVHTITDEKAEEITKGTAGPIYNEYYGPLKYLCEQAAEAAMPNRTLSIRAGLIVGPHDYSDRFSYWVQRVAKGKEVLAPGNPDAQIQFIDVRDLAKWIIKMVEGRKIGVFNAAGPEEKLTMRDFLDQCKVASNSNAIFTWVQEDFLNDNHVSYWSEMPLWIPEFLNEPGFLAVSTQKARNEGLIYRSLIDTIRDTLDWEFSRPVGIERKAGMKFEKEMELLKLWHEKMS</sequence>
<evidence type="ECO:0000259" key="1">
    <source>
        <dbReference type="Pfam" id="PF01370"/>
    </source>
</evidence>
<proteinExistence type="predicted"/>
<organism evidence="2 3">
    <name type="scientific">Cytobacillus mangrovibacter</name>
    <dbReference type="NCBI Taxonomy" id="3299024"/>
    <lineage>
        <taxon>Bacteria</taxon>
        <taxon>Bacillati</taxon>
        <taxon>Bacillota</taxon>
        <taxon>Bacilli</taxon>
        <taxon>Bacillales</taxon>
        <taxon>Bacillaceae</taxon>
        <taxon>Cytobacillus</taxon>
    </lineage>
</organism>
<keyword evidence="3" id="KW-1185">Reference proteome</keyword>
<dbReference type="InterPro" id="IPR036291">
    <property type="entry name" value="NAD(P)-bd_dom_sf"/>
</dbReference>
<evidence type="ECO:0000313" key="2">
    <source>
        <dbReference type="EMBL" id="MFE8698489.1"/>
    </source>
</evidence>